<sequence length="245" mass="27732">MKSLFFLFILIINFSMSCRSMAYKCFSDNECPNNNGKFVSNNQHKDIYEGQLGVPPGFNLQIDPLLPHGFGKITYGPQIPGTERSYSEGDVYEGYWDWDKFNFPKYSGKGTYTYKSGTVIETEWKDSSPLTGAFGKKKFPDGTVISGIWNSNGYICIGNCTNGTGTETADFGEWYTKGIFVNKQITEGIQYNPDYLSEGKFRGNRLVSGIITCKSNRNRCNNQIRNYSLDNSEFSSNQIKIIYKD</sequence>
<accession>A0A4R8MI96</accession>
<dbReference type="SUPFAM" id="SSF82185">
    <property type="entry name" value="Histone H3 K4-specific methyltransferase SET7/9 N-terminal domain"/>
    <property type="match status" value="1"/>
</dbReference>
<protein>
    <recommendedName>
        <fullName evidence="4">MORN repeat protein</fullName>
    </recommendedName>
</protein>
<dbReference type="EMBL" id="SORO01000012">
    <property type="protein sequence ID" value="TDY65935.1"/>
    <property type="molecule type" value="Genomic_DNA"/>
</dbReference>
<dbReference type="AlphaFoldDB" id="A0A4R8MI96"/>
<feature type="signal peptide" evidence="1">
    <location>
        <begin position="1"/>
        <end position="22"/>
    </location>
</feature>
<organism evidence="2 3">
    <name type="scientific">Leptospira meyeri</name>
    <dbReference type="NCBI Taxonomy" id="29508"/>
    <lineage>
        <taxon>Bacteria</taxon>
        <taxon>Pseudomonadati</taxon>
        <taxon>Spirochaetota</taxon>
        <taxon>Spirochaetia</taxon>
        <taxon>Leptospirales</taxon>
        <taxon>Leptospiraceae</taxon>
        <taxon>Leptospira</taxon>
    </lineage>
</organism>
<reference evidence="2 3" key="1">
    <citation type="submission" date="2019-03" db="EMBL/GenBank/DDBJ databases">
        <title>Genomic Encyclopedia of Archaeal and Bacterial Type Strains, Phase II (KMG-II): from individual species to whole genera.</title>
        <authorList>
            <person name="Goeker M."/>
        </authorList>
    </citation>
    <scope>NUCLEOTIDE SEQUENCE [LARGE SCALE GENOMIC DNA]</scope>
    <source>
        <strain evidence="2 3">DSM 21537</strain>
    </source>
</reference>
<dbReference type="OrthoDB" id="328092at2"/>
<keyword evidence="3" id="KW-1185">Reference proteome</keyword>
<dbReference type="PROSITE" id="PS51257">
    <property type="entry name" value="PROKAR_LIPOPROTEIN"/>
    <property type="match status" value="1"/>
</dbReference>
<gene>
    <name evidence="2" type="ORF">CLV96_4019</name>
</gene>
<dbReference type="GeneID" id="79829250"/>
<evidence type="ECO:0008006" key="4">
    <source>
        <dbReference type="Google" id="ProtNLM"/>
    </source>
</evidence>
<evidence type="ECO:0000313" key="2">
    <source>
        <dbReference type="EMBL" id="TDY65935.1"/>
    </source>
</evidence>
<evidence type="ECO:0000256" key="1">
    <source>
        <dbReference type="SAM" id="SignalP"/>
    </source>
</evidence>
<name>A0A4R8MI96_LEPME</name>
<dbReference type="STRING" id="1193051.LEP1GSC017_3986"/>
<keyword evidence="1" id="KW-0732">Signal</keyword>
<dbReference type="Proteomes" id="UP000294684">
    <property type="component" value="Unassembled WGS sequence"/>
</dbReference>
<comment type="caution">
    <text evidence="2">The sequence shown here is derived from an EMBL/GenBank/DDBJ whole genome shotgun (WGS) entry which is preliminary data.</text>
</comment>
<evidence type="ECO:0000313" key="3">
    <source>
        <dbReference type="Proteomes" id="UP000294684"/>
    </source>
</evidence>
<dbReference type="RefSeq" id="WP_004787819.1">
    <property type="nucleotide sequence ID" value="NZ_SORO01000012.1"/>
</dbReference>
<feature type="chain" id="PRO_5020240635" description="MORN repeat protein" evidence="1">
    <location>
        <begin position="23"/>
        <end position="245"/>
    </location>
</feature>
<proteinExistence type="predicted"/>